<evidence type="ECO:0000256" key="1">
    <source>
        <dbReference type="SAM" id="MobiDB-lite"/>
    </source>
</evidence>
<evidence type="ECO:0000313" key="2">
    <source>
        <dbReference type="EMBL" id="QPP05890.1"/>
    </source>
</evidence>
<dbReference type="RefSeq" id="WP_197349411.1">
    <property type="nucleotide sequence ID" value="NZ_CP048882.1"/>
</dbReference>
<feature type="region of interest" description="Disordered" evidence="1">
    <location>
        <begin position="296"/>
        <end position="318"/>
    </location>
</feature>
<gene>
    <name evidence="2" type="ORF">G4Z16_05180</name>
</gene>
<reference evidence="3" key="1">
    <citation type="submission" date="2020-02" db="EMBL/GenBank/DDBJ databases">
        <title>Streptomyces sp. ASO4wet.</title>
        <authorList>
            <person name="Risdian C."/>
            <person name="Landwehr W."/>
            <person name="Schupp P."/>
            <person name="Wink J."/>
        </authorList>
    </citation>
    <scope>NUCLEOTIDE SEQUENCE [LARGE SCALE GENOMIC DNA]</scope>
    <source>
        <strain evidence="3">ASO4wet</strain>
    </source>
</reference>
<feature type="compositionally biased region" description="Basic and acidic residues" evidence="1">
    <location>
        <begin position="297"/>
        <end position="307"/>
    </location>
</feature>
<accession>A0A7T1WSL6</accession>
<keyword evidence="3" id="KW-1185">Reference proteome</keyword>
<dbReference type="Proteomes" id="UP000595046">
    <property type="component" value="Chromosome"/>
</dbReference>
<dbReference type="AlphaFoldDB" id="A0A7T1WSL6"/>
<protein>
    <submittedName>
        <fullName evidence="2">Uncharacterized protein</fullName>
    </submittedName>
</protein>
<proteinExistence type="predicted"/>
<organism evidence="2 3">
    <name type="scientific">Streptomyces bathyalis</name>
    <dbReference type="NCBI Taxonomy" id="2710756"/>
    <lineage>
        <taxon>Bacteria</taxon>
        <taxon>Bacillati</taxon>
        <taxon>Actinomycetota</taxon>
        <taxon>Actinomycetes</taxon>
        <taxon>Kitasatosporales</taxon>
        <taxon>Streptomycetaceae</taxon>
        <taxon>Streptomyces</taxon>
    </lineage>
</organism>
<evidence type="ECO:0000313" key="3">
    <source>
        <dbReference type="Proteomes" id="UP000595046"/>
    </source>
</evidence>
<dbReference type="EMBL" id="CP048882">
    <property type="protein sequence ID" value="QPP05890.1"/>
    <property type="molecule type" value="Genomic_DNA"/>
</dbReference>
<feature type="region of interest" description="Disordered" evidence="1">
    <location>
        <begin position="402"/>
        <end position="425"/>
    </location>
</feature>
<dbReference type="KEGG" id="sbat:G4Z16_05180"/>
<sequence>MRSRTAGALTAGGVVMVLTGVGWGVFAITDSGSTSGQGTPANAATRAEGEDRAVIELPDGRKVEMRYVEQKGLGERHYDPGTGKWSATKLIHRTEEDPCQGIELAATDGTVAAIADFGQYCYDGEPPQESIAAVGTGRFTRWGVDRQKGFDGWNKANVAEGGDHAAFLHYTEERIETLRWSEKDGYSGPSEKPRPARRLDERFFGSWKAEDGSQRLAVQQSGNGGVATFFSRSGERCVTRAGLHPNRRNVGEFTAVFRESGERSEKCPMYGEFEFMTINKAGTRLSFQVSKLSFTKTEPDQAERELPDPPEPVTGVDKDWLGSWELEDGSQRVTIREPRPQEPTAVFTNLKGRRCVARAELYTSQLDTLFNVASRPPKVIEGEPAANCPQKNVHFSLSADGKSFTQKAEDGPGLTYVRPSGPGGR</sequence>
<name>A0A7T1WSL6_9ACTN</name>